<dbReference type="Proteomes" id="UP001210211">
    <property type="component" value="Unassembled WGS sequence"/>
</dbReference>
<dbReference type="Gene3D" id="2.30.240.10">
    <property type="entry name" value="At5g01610-like"/>
    <property type="match status" value="1"/>
</dbReference>
<dbReference type="PANTHER" id="PTHR31676:SF201">
    <property type="entry name" value="OS01G0210600 PROTEIN"/>
    <property type="match status" value="1"/>
</dbReference>
<name>A0AAD6EIS8_9POAL</name>
<dbReference type="InterPro" id="IPR036758">
    <property type="entry name" value="At5g01610-like"/>
</dbReference>
<reference evidence="1 2" key="1">
    <citation type="journal article" date="2022" name="Cell">
        <title>Repeat-based holocentromeres influence genome architecture and karyotype evolution.</title>
        <authorList>
            <person name="Hofstatter P.G."/>
            <person name="Thangavel G."/>
            <person name="Lux T."/>
            <person name="Neumann P."/>
            <person name="Vondrak T."/>
            <person name="Novak P."/>
            <person name="Zhang M."/>
            <person name="Costa L."/>
            <person name="Castellani M."/>
            <person name="Scott A."/>
            <person name="Toegelov H."/>
            <person name="Fuchs J."/>
            <person name="Mata-Sucre Y."/>
            <person name="Dias Y."/>
            <person name="Vanzela A.L.L."/>
            <person name="Huettel B."/>
            <person name="Almeida C.C.S."/>
            <person name="Simkova H."/>
            <person name="Souza G."/>
            <person name="Pedrosa-Harand A."/>
            <person name="Macas J."/>
            <person name="Mayer K.F.X."/>
            <person name="Houben A."/>
            <person name="Marques A."/>
        </authorList>
    </citation>
    <scope>NUCLEOTIDE SEQUENCE [LARGE SCALE GENOMIC DNA]</scope>
    <source>
        <strain evidence="1">RhyTen1mFocal</strain>
    </source>
</reference>
<comment type="caution">
    <text evidence="1">The sequence shown here is derived from an EMBL/GenBank/DDBJ whole genome shotgun (WGS) entry which is preliminary data.</text>
</comment>
<dbReference type="Pfam" id="PF04398">
    <property type="entry name" value="DUF538"/>
    <property type="match status" value="1"/>
</dbReference>
<dbReference type="SUPFAM" id="SSF141562">
    <property type="entry name" value="At5g01610-like"/>
    <property type="match status" value="1"/>
</dbReference>
<dbReference type="PANTHER" id="PTHR31676">
    <property type="entry name" value="T31J12.3 PROTEIN-RELATED"/>
    <property type="match status" value="1"/>
</dbReference>
<dbReference type="EMBL" id="JAMRDG010000002">
    <property type="protein sequence ID" value="KAJ3686314.1"/>
    <property type="molecule type" value="Genomic_DNA"/>
</dbReference>
<keyword evidence="2" id="KW-1185">Reference proteome</keyword>
<protein>
    <submittedName>
        <fullName evidence="1">Uncharacterized protein</fullName>
    </submittedName>
</protein>
<organism evidence="1 2">
    <name type="scientific">Rhynchospora tenuis</name>
    <dbReference type="NCBI Taxonomy" id="198213"/>
    <lineage>
        <taxon>Eukaryota</taxon>
        <taxon>Viridiplantae</taxon>
        <taxon>Streptophyta</taxon>
        <taxon>Embryophyta</taxon>
        <taxon>Tracheophyta</taxon>
        <taxon>Spermatophyta</taxon>
        <taxon>Magnoliopsida</taxon>
        <taxon>Liliopsida</taxon>
        <taxon>Poales</taxon>
        <taxon>Cyperaceae</taxon>
        <taxon>Cyperoideae</taxon>
        <taxon>Rhynchosporeae</taxon>
        <taxon>Rhynchospora</taxon>
    </lineage>
</organism>
<dbReference type="AlphaFoldDB" id="A0AAD6EIS8"/>
<proteinExistence type="predicted"/>
<evidence type="ECO:0000313" key="1">
    <source>
        <dbReference type="EMBL" id="KAJ3686314.1"/>
    </source>
</evidence>
<gene>
    <name evidence="1" type="ORF">LUZ61_015478</name>
</gene>
<sequence length="143" mass="16352">MAQQMIESNRKGAEVYIGHEMCMKKVIEILGELHLPRGLLPLKNMEEVGYNRSTGFLWLKQKEEITHNFKKIGNVRYAKEVTMYVEDKKATRMTGVKVKPLMIWVSMAWMAIEDPEGKRLTSATSTGLKKSFPASAFELEEKA</sequence>
<accession>A0AAD6EIS8</accession>
<dbReference type="InterPro" id="IPR007493">
    <property type="entry name" value="DUF538"/>
</dbReference>
<evidence type="ECO:0000313" key="2">
    <source>
        <dbReference type="Proteomes" id="UP001210211"/>
    </source>
</evidence>